<dbReference type="SMART" id="SM00181">
    <property type="entry name" value="EGF"/>
    <property type="match status" value="2"/>
</dbReference>
<dbReference type="AlphaFoldDB" id="A0A8I6SKS1"/>
<sequence>MYLRPSILVMEIYSVLVCLFAAVSIGRTWDNGICTRVVSHEIPYTKLENCDHNCWYGKGQYTVEKIRCSTIEVERCCSNYETVRSDPLECRPICSPPCENGVCIVPDVCGCNEGFKLSDVTRNTCVPACRMGCLNGECVEPDVCQCNPDTVKLNETYCGTVCEEDATPDCYRIVEHLVEFSINGANRIFLPKGKKAFTVRSECEKFVEMNENTDRSTNVFFECSHNLDSEMVHSLCQLASGNSSIELVPMNETRSSMSPTGVNFTFVYPNKGNSTAICEFCFCGDFLDLNKNRSVIRLCQCVESSLQREQNWVSYIFGTLGTLIVVLIIAFIAYKLVLKIKNTRKFTPVSQENQVEM</sequence>
<dbReference type="EnsemblMetazoa" id="XM_024229257.1">
    <property type="protein sequence ID" value="XP_024085025.1"/>
    <property type="gene ID" value="LOC106673716"/>
</dbReference>
<dbReference type="GeneID" id="106673716"/>
<protein>
    <recommendedName>
        <fullName evidence="2">EGF-like domain-containing protein</fullName>
    </recommendedName>
</protein>
<feature type="transmembrane region" description="Helical" evidence="1">
    <location>
        <begin position="12"/>
        <end position="29"/>
    </location>
</feature>
<evidence type="ECO:0000259" key="2">
    <source>
        <dbReference type="SMART" id="SM00181"/>
    </source>
</evidence>
<keyword evidence="1" id="KW-0812">Transmembrane</keyword>
<dbReference type="OrthoDB" id="6630749at2759"/>
<dbReference type="RefSeq" id="XP_024085025.1">
    <property type="nucleotide sequence ID" value="XM_024229257.1"/>
</dbReference>
<keyword evidence="1" id="KW-1133">Transmembrane helix</keyword>
<reference evidence="3" key="1">
    <citation type="submission" date="2022-01" db="UniProtKB">
        <authorList>
            <consortium name="EnsemblMetazoa"/>
        </authorList>
    </citation>
    <scope>IDENTIFICATION</scope>
</reference>
<feature type="transmembrane region" description="Helical" evidence="1">
    <location>
        <begin position="312"/>
        <end position="337"/>
    </location>
</feature>
<evidence type="ECO:0000313" key="4">
    <source>
        <dbReference type="Proteomes" id="UP000494040"/>
    </source>
</evidence>
<proteinExistence type="predicted"/>
<keyword evidence="4" id="KW-1185">Reference proteome</keyword>
<dbReference type="Proteomes" id="UP000494040">
    <property type="component" value="Unassembled WGS sequence"/>
</dbReference>
<feature type="domain" description="EGF-like" evidence="2">
    <location>
        <begin position="89"/>
        <end position="126"/>
    </location>
</feature>
<accession>A0A8I6SKS1</accession>
<evidence type="ECO:0000313" key="3">
    <source>
        <dbReference type="EnsemblMetazoa" id="XP_024085025.1"/>
    </source>
</evidence>
<dbReference type="InterPro" id="IPR000742">
    <property type="entry name" value="EGF"/>
</dbReference>
<keyword evidence="1" id="KW-0472">Membrane</keyword>
<evidence type="ECO:0000256" key="1">
    <source>
        <dbReference type="SAM" id="Phobius"/>
    </source>
</evidence>
<feature type="domain" description="EGF-like" evidence="2">
    <location>
        <begin position="128"/>
        <end position="159"/>
    </location>
</feature>
<dbReference type="InterPro" id="IPR053255">
    <property type="entry name" value="EGF-like_domain"/>
</dbReference>
<organism evidence="3 4">
    <name type="scientific">Cimex lectularius</name>
    <name type="common">Bed bug</name>
    <name type="synonym">Acanthia lectularia</name>
    <dbReference type="NCBI Taxonomy" id="79782"/>
    <lineage>
        <taxon>Eukaryota</taxon>
        <taxon>Metazoa</taxon>
        <taxon>Ecdysozoa</taxon>
        <taxon>Arthropoda</taxon>
        <taxon>Hexapoda</taxon>
        <taxon>Insecta</taxon>
        <taxon>Pterygota</taxon>
        <taxon>Neoptera</taxon>
        <taxon>Paraneoptera</taxon>
        <taxon>Hemiptera</taxon>
        <taxon>Heteroptera</taxon>
        <taxon>Panheteroptera</taxon>
        <taxon>Cimicomorpha</taxon>
        <taxon>Cimicidae</taxon>
        <taxon>Cimex</taxon>
    </lineage>
</organism>
<dbReference type="KEGG" id="clec:106673716"/>
<dbReference type="PANTHER" id="PTHR24047">
    <property type="entry name" value="FI01909P-RELATED"/>
    <property type="match status" value="1"/>
</dbReference>
<dbReference type="PANTHER" id="PTHR24047:SF29">
    <property type="entry name" value="EATER-RELATED"/>
    <property type="match status" value="1"/>
</dbReference>
<name>A0A8I6SKS1_CIMLE</name>
<dbReference type="Gene3D" id="2.10.25.10">
    <property type="entry name" value="Laminin"/>
    <property type="match status" value="2"/>
</dbReference>